<accession>A0A1H1M1Z1</accession>
<sequence>MLQVRNLPPDLHEALAERARAEGVSMSEYVTRLLRRDLARPTMREWAARVAAAPATVPAFDLHRTLDDVRVEYSPAAAPDQAPADTAPSA</sequence>
<dbReference type="InterPro" id="IPR013321">
    <property type="entry name" value="Arc_rbn_hlx_hlx"/>
</dbReference>
<dbReference type="InterPro" id="IPR010985">
    <property type="entry name" value="Ribbon_hlx_hlx"/>
</dbReference>
<organism evidence="2 3">
    <name type="scientific">Paraoerskovia marina</name>
    <dbReference type="NCBI Taxonomy" id="545619"/>
    <lineage>
        <taxon>Bacteria</taxon>
        <taxon>Bacillati</taxon>
        <taxon>Actinomycetota</taxon>
        <taxon>Actinomycetes</taxon>
        <taxon>Micrococcales</taxon>
        <taxon>Cellulomonadaceae</taxon>
        <taxon>Paraoerskovia</taxon>
    </lineage>
</organism>
<keyword evidence="3" id="KW-1185">Reference proteome</keyword>
<gene>
    <name evidence="2" type="ORF">SAMN04489860_0114</name>
</gene>
<name>A0A1H1M1Z1_9CELL</name>
<protein>
    <submittedName>
        <fullName evidence="2">HicB family protein</fullName>
    </submittedName>
</protein>
<evidence type="ECO:0000313" key="2">
    <source>
        <dbReference type="EMBL" id="SDR80888.1"/>
    </source>
</evidence>
<feature type="domain" description="Antitoxin FitA-like ribbon-helix-helix" evidence="1">
    <location>
        <begin position="2"/>
        <end position="36"/>
    </location>
</feature>
<dbReference type="InterPro" id="IPR053853">
    <property type="entry name" value="FitA-like_RHH"/>
</dbReference>
<evidence type="ECO:0000259" key="1">
    <source>
        <dbReference type="Pfam" id="PF22513"/>
    </source>
</evidence>
<dbReference type="STRING" id="545619.SAMN04489860_0114"/>
<dbReference type="Gene3D" id="1.10.1220.10">
    <property type="entry name" value="Met repressor-like"/>
    <property type="match status" value="1"/>
</dbReference>
<dbReference type="GO" id="GO:0006355">
    <property type="term" value="P:regulation of DNA-templated transcription"/>
    <property type="evidence" value="ECO:0007669"/>
    <property type="project" value="InterPro"/>
</dbReference>
<dbReference type="SUPFAM" id="SSF47598">
    <property type="entry name" value="Ribbon-helix-helix"/>
    <property type="match status" value="1"/>
</dbReference>
<evidence type="ECO:0000313" key="3">
    <source>
        <dbReference type="Proteomes" id="UP000185663"/>
    </source>
</evidence>
<proteinExistence type="predicted"/>
<dbReference type="eggNOG" id="ENOG5032MX0">
    <property type="taxonomic scope" value="Bacteria"/>
</dbReference>
<dbReference type="Pfam" id="PF22513">
    <property type="entry name" value="FitA-like_RHH"/>
    <property type="match status" value="1"/>
</dbReference>
<dbReference type="Proteomes" id="UP000185663">
    <property type="component" value="Chromosome I"/>
</dbReference>
<reference evidence="2 3" key="1">
    <citation type="submission" date="2016-10" db="EMBL/GenBank/DDBJ databases">
        <authorList>
            <person name="de Groot N.N."/>
        </authorList>
    </citation>
    <scope>NUCLEOTIDE SEQUENCE [LARGE SCALE GENOMIC DNA]</scope>
    <source>
        <strain evidence="2 3">DSM 22126</strain>
    </source>
</reference>
<dbReference type="EMBL" id="LT629776">
    <property type="protein sequence ID" value="SDR80888.1"/>
    <property type="molecule type" value="Genomic_DNA"/>
</dbReference>
<dbReference type="AlphaFoldDB" id="A0A1H1M1Z1"/>